<dbReference type="SUPFAM" id="SSF53098">
    <property type="entry name" value="Ribonuclease H-like"/>
    <property type="match status" value="1"/>
</dbReference>
<organism evidence="2 3">
    <name type="scientific">Trifolium medium</name>
    <dbReference type="NCBI Taxonomy" id="97028"/>
    <lineage>
        <taxon>Eukaryota</taxon>
        <taxon>Viridiplantae</taxon>
        <taxon>Streptophyta</taxon>
        <taxon>Embryophyta</taxon>
        <taxon>Tracheophyta</taxon>
        <taxon>Spermatophyta</taxon>
        <taxon>Magnoliopsida</taxon>
        <taxon>eudicotyledons</taxon>
        <taxon>Gunneridae</taxon>
        <taxon>Pentapetalae</taxon>
        <taxon>rosids</taxon>
        <taxon>fabids</taxon>
        <taxon>Fabales</taxon>
        <taxon>Fabaceae</taxon>
        <taxon>Papilionoideae</taxon>
        <taxon>50 kb inversion clade</taxon>
        <taxon>NPAAA clade</taxon>
        <taxon>Hologalegina</taxon>
        <taxon>IRL clade</taxon>
        <taxon>Trifolieae</taxon>
        <taxon>Trifolium</taxon>
    </lineage>
</organism>
<dbReference type="AlphaFoldDB" id="A0A392NRX2"/>
<dbReference type="GO" id="GO:0003676">
    <property type="term" value="F:nucleic acid binding"/>
    <property type="evidence" value="ECO:0007669"/>
    <property type="project" value="InterPro"/>
</dbReference>
<evidence type="ECO:0000259" key="1">
    <source>
        <dbReference type="PROSITE" id="PS50822"/>
    </source>
</evidence>
<dbReference type="PROSITE" id="PS50822">
    <property type="entry name" value="PIWI"/>
    <property type="match status" value="1"/>
</dbReference>
<reference evidence="2 3" key="1">
    <citation type="journal article" date="2018" name="Front. Plant Sci.">
        <title>Red Clover (Trifolium pratense) and Zigzag Clover (T. medium) - A Picture of Genomic Similarities and Differences.</title>
        <authorList>
            <person name="Dluhosova J."/>
            <person name="Istvanek J."/>
            <person name="Nedelnik J."/>
            <person name="Repkova J."/>
        </authorList>
    </citation>
    <scope>NUCLEOTIDE SEQUENCE [LARGE SCALE GENOMIC DNA]</scope>
    <source>
        <strain evidence="3">cv. 10/8</strain>
        <tissue evidence="2">Leaf</tissue>
    </source>
</reference>
<dbReference type="Gene3D" id="3.30.420.10">
    <property type="entry name" value="Ribonuclease H-like superfamily/Ribonuclease H"/>
    <property type="match status" value="1"/>
</dbReference>
<feature type="non-terminal residue" evidence="2">
    <location>
        <position position="1"/>
    </location>
</feature>
<accession>A0A392NRX2</accession>
<dbReference type="Pfam" id="PF02171">
    <property type="entry name" value="Piwi"/>
    <property type="match status" value="1"/>
</dbReference>
<dbReference type="InterPro" id="IPR003165">
    <property type="entry name" value="Piwi"/>
</dbReference>
<dbReference type="PANTHER" id="PTHR22891">
    <property type="entry name" value="EUKARYOTIC TRANSLATION INITIATION FACTOR 2C"/>
    <property type="match status" value="1"/>
</dbReference>
<proteinExistence type="predicted"/>
<comment type="caution">
    <text evidence="2">The sequence shown here is derived from an EMBL/GenBank/DDBJ whole genome shotgun (WGS) entry which is preliminary data.</text>
</comment>
<protein>
    <submittedName>
        <fullName evidence="2">Protein argonaute 4a-like</fullName>
    </submittedName>
</protein>
<keyword evidence="3" id="KW-1185">Reference proteome</keyword>
<evidence type="ECO:0000313" key="2">
    <source>
        <dbReference type="EMBL" id="MCI02563.1"/>
    </source>
</evidence>
<dbReference type="InterPro" id="IPR012337">
    <property type="entry name" value="RNaseH-like_sf"/>
</dbReference>
<name>A0A392NRX2_9FABA</name>
<feature type="domain" description="Piwi" evidence="1">
    <location>
        <begin position="1"/>
        <end position="160"/>
    </location>
</feature>
<evidence type="ECO:0000313" key="3">
    <source>
        <dbReference type="Proteomes" id="UP000265520"/>
    </source>
</evidence>
<dbReference type="SMART" id="SM00950">
    <property type="entry name" value="Piwi"/>
    <property type="match status" value="1"/>
</dbReference>
<dbReference type="EMBL" id="LXQA010049508">
    <property type="protein sequence ID" value="MCI02563.1"/>
    <property type="molecule type" value="Genomic_DNA"/>
</dbReference>
<dbReference type="Proteomes" id="UP000265520">
    <property type="component" value="Unassembled WGS sequence"/>
</dbReference>
<sequence length="160" mass="17855">SIPLFSNIPTLVIGMDVSHGSPHQLNVPSIAAVVSSRYWPQISRYKAVVRTQPSKVEMIASLFKPVSDTKDDGIISEVLKDFRATSGMKPKQIIIFRDGVSDSQFNQVLNIELNEIIKACKHLDESWCPKFTVIVAQKNHHTRFFKANAPQENVSPGLLI</sequence>
<dbReference type="InterPro" id="IPR036397">
    <property type="entry name" value="RNaseH_sf"/>
</dbReference>